<dbReference type="PANTHER" id="PTHR10241">
    <property type="entry name" value="LETHAL 2 GIANT LARVAE PROTEIN"/>
    <property type="match status" value="1"/>
</dbReference>
<evidence type="ECO:0000313" key="5">
    <source>
        <dbReference type="EMBL" id="SMN21314.1"/>
    </source>
</evidence>
<dbReference type="GO" id="GO:0006887">
    <property type="term" value="P:exocytosis"/>
    <property type="evidence" value="ECO:0007669"/>
    <property type="project" value="UniProtKB-KW"/>
</dbReference>
<organism evidence="5 6">
    <name type="scientific">Maudiozyma saulgeensis</name>
    <dbReference type="NCBI Taxonomy" id="1789683"/>
    <lineage>
        <taxon>Eukaryota</taxon>
        <taxon>Fungi</taxon>
        <taxon>Dikarya</taxon>
        <taxon>Ascomycota</taxon>
        <taxon>Saccharomycotina</taxon>
        <taxon>Saccharomycetes</taxon>
        <taxon>Saccharomycetales</taxon>
        <taxon>Saccharomycetaceae</taxon>
        <taxon>Maudiozyma</taxon>
    </lineage>
</organism>
<dbReference type="GO" id="GO:0005737">
    <property type="term" value="C:cytoplasm"/>
    <property type="evidence" value="ECO:0007669"/>
    <property type="project" value="TreeGrafter"/>
</dbReference>
<dbReference type="GO" id="GO:0045159">
    <property type="term" value="F:myosin II binding"/>
    <property type="evidence" value="ECO:0007669"/>
    <property type="project" value="TreeGrafter"/>
</dbReference>
<comment type="similarity">
    <text evidence="1">Belongs to the WD repeat L(2)GL family.</text>
</comment>
<evidence type="ECO:0000256" key="3">
    <source>
        <dbReference type="SAM" id="MobiDB-lite"/>
    </source>
</evidence>
<dbReference type="Pfam" id="PF08596">
    <property type="entry name" value="Lgl_C"/>
    <property type="match status" value="1"/>
</dbReference>
<dbReference type="SUPFAM" id="SSF50978">
    <property type="entry name" value="WD40 repeat-like"/>
    <property type="match status" value="2"/>
</dbReference>
<feature type="domain" description="Lethal giant larvae (Lgl)-like C-terminal" evidence="4">
    <location>
        <begin position="550"/>
        <end position="954"/>
    </location>
</feature>
<dbReference type="GO" id="GO:0005096">
    <property type="term" value="F:GTPase activator activity"/>
    <property type="evidence" value="ECO:0007669"/>
    <property type="project" value="TreeGrafter"/>
</dbReference>
<dbReference type="InterPro" id="IPR001680">
    <property type="entry name" value="WD40_rpt"/>
</dbReference>
<dbReference type="AlphaFoldDB" id="A0A1X7R6T5"/>
<dbReference type="GO" id="GO:0019905">
    <property type="term" value="F:syntaxin binding"/>
    <property type="evidence" value="ECO:0007669"/>
    <property type="project" value="TreeGrafter"/>
</dbReference>
<dbReference type="InterPro" id="IPR015943">
    <property type="entry name" value="WD40/YVTN_repeat-like_dom_sf"/>
</dbReference>
<evidence type="ECO:0000259" key="4">
    <source>
        <dbReference type="Pfam" id="PF08596"/>
    </source>
</evidence>
<feature type="region of interest" description="Disordered" evidence="3">
    <location>
        <begin position="1"/>
        <end position="39"/>
    </location>
</feature>
<dbReference type="GO" id="GO:0005886">
    <property type="term" value="C:plasma membrane"/>
    <property type="evidence" value="ECO:0007669"/>
    <property type="project" value="TreeGrafter"/>
</dbReference>
<gene>
    <name evidence="5" type="ORF">KASA_0L03795G</name>
</gene>
<accession>A0A1X7R6T5</accession>
<evidence type="ECO:0000256" key="1">
    <source>
        <dbReference type="ARBA" id="ARBA00008070"/>
    </source>
</evidence>
<feature type="compositionally biased region" description="Low complexity" evidence="3">
    <location>
        <begin position="15"/>
        <end position="37"/>
    </location>
</feature>
<evidence type="ECO:0000313" key="6">
    <source>
        <dbReference type="Proteomes" id="UP000196158"/>
    </source>
</evidence>
<name>A0A1X7R6T5_9SACH</name>
<dbReference type="Gene3D" id="2.130.10.10">
    <property type="entry name" value="YVTN repeat-like/Quinoprotein amine dehydrogenase"/>
    <property type="match status" value="1"/>
</dbReference>
<dbReference type="GO" id="GO:0006893">
    <property type="term" value="P:Golgi to plasma membrane transport"/>
    <property type="evidence" value="ECO:0007669"/>
    <property type="project" value="TreeGrafter"/>
</dbReference>
<proteinExistence type="inferred from homology"/>
<protein>
    <submittedName>
        <fullName evidence="5">Similar to Saccharomyces cerevisiae YBL106C SRO77 Protein with roles in exocytosis and cation homeostasis</fullName>
    </submittedName>
</protein>
<keyword evidence="2" id="KW-0268">Exocytosis</keyword>
<dbReference type="STRING" id="1789683.A0A1X7R6T5"/>
<keyword evidence="6" id="KW-1185">Reference proteome</keyword>
<sequence>MFKSDRFKKVSQAFKSPKSSGSANRSASSSPIVPASSDGKFKSVSNSIMKANPISQSSDARLFDSHVVKYSGIKGKIIAYSFDYTQSLMAVATDLNEIHVFGQGQVEVVFTLSIKGSIRTLNFVKGIYLVAIDSKDTLLVLSLYSKKVLASVFIPSHITCVETDPGIDWILLGLQNGAVMVYDVDRNSFSGVTIENLQKSQFFPKEIISPVVSVRWNPRDLGSVLISYNSVTVVYSLVEMEIKQSFIYELPPFAPGGDNSDKKIDTVRRPKVVQSLYHPNSLHILTVHEDNSMVFWDANTGHLIEARTLFETDVNIPNPKREILMGAAGSPQIFKVYWICMNNPEYTSLLVATKSLAKGDTSQGITILDLGGTPLYSITSYDAMQQYYANPKHQKLCPLVNRAPLVDILPLPKASAHFGGCHDPAVVLALLDDGEIETLLVKSGSFTSKASLLSQSLSWTRPVVTTSTAFSVPKKLWLGLMSTYSTVNESILKGGTSSKRGMRPSEIRTAIATGHTNGSVRIWDGAQNELDDKCVFEVNVGRVVNRALHLSISKIHFAAETLELAVATEQGEVILYKFELNQFFKDNKQSSDTDLDMMFRRFSLEDAKDILVDVRDRAPPNIKQGFMPSTVVNARRGEVTSLCNSNIGFVAIAYSSGAIIVVDRRGPAAIFMGQVRDIPKIKGTCITSVNISIMEYASDGYSSILMYCGTDSGELITYKILPSGSGRFSVEFIEISKTSDNGPIISIASYAKASGGSCEGTIMKMQELTRGSCVAGYVIVTGKNDIRIVKPGKSKEDHKSYRHPIVACDITYILNYGSKGEARITTFLVAVLSNACVKVLALPDLKEIKSMDPPTPVSSHYITETAVIKNGDVFMRIGKYLSVLLSIVNEQSNAVPGSPTLSSNGPVVDVLYNPNLKITYRPQVNSLQWARGTVYCTPEQLALILGGEKRPDSRYKESAIATGTLSSEPHSSEHAYQKPIRHANKHNAGYGYMKGISRTVETHWDNIETQFNDYATATGQAMNDAMEQTGKDIVKGSFGL</sequence>
<dbReference type="InterPro" id="IPR036322">
    <property type="entry name" value="WD40_repeat_dom_sf"/>
</dbReference>
<dbReference type="OrthoDB" id="19944at2759"/>
<dbReference type="InterPro" id="IPR013905">
    <property type="entry name" value="Lgl_C_dom"/>
</dbReference>
<evidence type="ECO:0000256" key="2">
    <source>
        <dbReference type="ARBA" id="ARBA00022483"/>
    </source>
</evidence>
<reference evidence="5 6" key="1">
    <citation type="submission" date="2017-04" db="EMBL/GenBank/DDBJ databases">
        <authorList>
            <person name="Afonso C.L."/>
            <person name="Miller P.J."/>
            <person name="Scott M.A."/>
            <person name="Spackman E."/>
            <person name="Goraichik I."/>
            <person name="Dimitrov K.M."/>
            <person name="Suarez D.L."/>
            <person name="Swayne D.E."/>
        </authorList>
    </citation>
    <scope>NUCLEOTIDE SEQUENCE [LARGE SCALE GENOMIC DNA]</scope>
</reference>
<dbReference type="PANTHER" id="PTHR10241:SF25">
    <property type="entry name" value="TOMOSYN, ISOFORM C"/>
    <property type="match status" value="1"/>
</dbReference>
<dbReference type="SMART" id="SM00320">
    <property type="entry name" value="WD40"/>
    <property type="match status" value="4"/>
</dbReference>
<dbReference type="EMBL" id="FXLY01000007">
    <property type="protein sequence ID" value="SMN21314.1"/>
    <property type="molecule type" value="Genomic_DNA"/>
</dbReference>
<dbReference type="Proteomes" id="UP000196158">
    <property type="component" value="Unassembled WGS sequence"/>
</dbReference>